<dbReference type="GO" id="GO:0003723">
    <property type="term" value="F:RNA binding"/>
    <property type="evidence" value="ECO:0007669"/>
    <property type="project" value="TreeGrafter"/>
</dbReference>
<proteinExistence type="inferred from homology"/>
<dbReference type="GO" id="GO:0022625">
    <property type="term" value="C:cytosolic large ribosomal subunit"/>
    <property type="evidence" value="ECO:0007669"/>
    <property type="project" value="TreeGrafter"/>
</dbReference>
<sequence>MAVDRSHRFARKTGRKTLVSQNPYLALLVKLYKFLARRTNSKFNKIVLKRLFHTKTNRPPVSLSRIANLMKDRKQGKIAVVVGTVVDDERLLDVPKLTVCALRFTESARSRIVKAGGQVLSFDQFALLRPRGNNTFLIKGVVKAREVYKHFGRAPGLPGSHTRPYVRSEGRKFERARSPRN</sequence>
<gene>
    <name evidence="6" type="ORF">CYY_006891</name>
</gene>
<dbReference type="Proteomes" id="UP000695562">
    <property type="component" value="Unassembled WGS sequence"/>
</dbReference>
<keyword evidence="3" id="KW-0687">Ribonucleoprotein</keyword>
<dbReference type="InterPro" id="IPR000039">
    <property type="entry name" value="Ribosomal_eL18"/>
</dbReference>
<evidence type="ECO:0000256" key="3">
    <source>
        <dbReference type="ARBA" id="ARBA00023274"/>
    </source>
</evidence>
<dbReference type="SUPFAM" id="SSF52080">
    <property type="entry name" value="Ribosomal proteins L15p and L18e"/>
    <property type="match status" value="1"/>
</dbReference>
<dbReference type="Gene3D" id="3.100.10.10">
    <property type="match status" value="1"/>
</dbReference>
<comment type="caution">
    <text evidence="6">The sequence shown here is derived from an EMBL/GenBank/DDBJ whole genome shotgun (WGS) entry which is preliminary data.</text>
</comment>
<reference evidence="6" key="1">
    <citation type="submission" date="2020-01" db="EMBL/GenBank/DDBJ databases">
        <title>Development of genomics and gene disruption for Polysphondylium violaceum indicates a role for the polyketide synthase stlB in stalk morphogenesis.</title>
        <authorList>
            <person name="Narita B."/>
            <person name="Kawabe Y."/>
            <person name="Kin K."/>
            <person name="Saito T."/>
            <person name="Gibbs R."/>
            <person name="Kuspa A."/>
            <person name="Muzny D."/>
            <person name="Queller D."/>
            <person name="Richards S."/>
            <person name="Strassman J."/>
            <person name="Sucgang R."/>
            <person name="Worley K."/>
            <person name="Schaap P."/>
        </authorList>
    </citation>
    <scope>NUCLEOTIDE SEQUENCE</scope>
    <source>
        <strain evidence="6">QSvi11</strain>
    </source>
</reference>
<evidence type="ECO:0000313" key="6">
    <source>
        <dbReference type="EMBL" id="KAF2071784.1"/>
    </source>
</evidence>
<evidence type="ECO:0000259" key="5">
    <source>
        <dbReference type="Pfam" id="PF17135"/>
    </source>
</evidence>
<feature type="domain" description="Large ribosomal subunit protein uL15/eL18" evidence="5">
    <location>
        <begin position="3"/>
        <end position="180"/>
    </location>
</feature>
<evidence type="ECO:0000256" key="4">
    <source>
        <dbReference type="SAM" id="MobiDB-lite"/>
    </source>
</evidence>
<dbReference type="AlphaFoldDB" id="A0A8J4PQC1"/>
<organism evidence="6 7">
    <name type="scientific">Polysphondylium violaceum</name>
    <dbReference type="NCBI Taxonomy" id="133409"/>
    <lineage>
        <taxon>Eukaryota</taxon>
        <taxon>Amoebozoa</taxon>
        <taxon>Evosea</taxon>
        <taxon>Eumycetozoa</taxon>
        <taxon>Dictyostelia</taxon>
        <taxon>Dictyosteliales</taxon>
        <taxon>Dictyosteliaceae</taxon>
        <taxon>Polysphondylium</taxon>
    </lineage>
</organism>
<dbReference type="GO" id="GO:0003735">
    <property type="term" value="F:structural constituent of ribosome"/>
    <property type="evidence" value="ECO:0007669"/>
    <property type="project" value="InterPro"/>
</dbReference>
<protein>
    <recommendedName>
        <fullName evidence="5">Large ribosomal subunit protein uL15/eL18 domain-containing protein</fullName>
    </recommendedName>
</protein>
<feature type="region of interest" description="Disordered" evidence="4">
    <location>
        <begin position="158"/>
        <end position="181"/>
    </location>
</feature>
<name>A0A8J4PQC1_9MYCE</name>
<dbReference type="OrthoDB" id="6353017at2759"/>
<comment type="similarity">
    <text evidence="1">Belongs to the eukaryotic ribosomal protein eL18 family.</text>
</comment>
<keyword evidence="7" id="KW-1185">Reference proteome</keyword>
<dbReference type="Pfam" id="PF17135">
    <property type="entry name" value="Ribosomal_L18"/>
    <property type="match status" value="1"/>
</dbReference>
<dbReference type="PANTHER" id="PTHR10934">
    <property type="entry name" value="60S RIBOSOMAL PROTEIN L18"/>
    <property type="match status" value="1"/>
</dbReference>
<dbReference type="PANTHER" id="PTHR10934:SF2">
    <property type="entry name" value="LARGE RIBOSOMAL SUBUNIT PROTEIN EL18"/>
    <property type="match status" value="1"/>
</dbReference>
<evidence type="ECO:0000256" key="2">
    <source>
        <dbReference type="ARBA" id="ARBA00022980"/>
    </source>
</evidence>
<dbReference type="InterPro" id="IPR021131">
    <property type="entry name" value="Ribosomal_uL15/eL18"/>
</dbReference>
<dbReference type="InterPro" id="IPR036227">
    <property type="entry name" value="Ribosomal_uL15/eL18_sf"/>
</dbReference>
<keyword evidence="2" id="KW-0689">Ribosomal protein</keyword>
<evidence type="ECO:0000256" key="1">
    <source>
        <dbReference type="ARBA" id="ARBA00006815"/>
    </source>
</evidence>
<dbReference type="EMBL" id="AJWJ01000338">
    <property type="protein sequence ID" value="KAF2071784.1"/>
    <property type="molecule type" value="Genomic_DNA"/>
</dbReference>
<evidence type="ECO:0000313" key="7">
    <source>
        <dbReference type="Proteomes" id="UP000695562"/>
    </source>
</evidence>
<accession>A0A8J4PQC1</accession>
<dbReference type="FunFam" id="3.100.10.10:FF:000001">
    <property type="entry name" value="60S ribosomal protein L18"/>
    <property type="match status" value="1"/>
</dbReference>
<dbReference type="GO" id="GO:0006412">
    <property type="term" value="P:translation"/>
    <property type="evidence" value="ECO:0007669"/>
    <property type="project" value="InterPro"/>
</dbReference>
<feature type="compositionally biased region" description="Basic and acidic residues" evidence="4">
    <location>
        <begin position="166"/>
        <end position="181"/>
    </location>
</feature>